<evidence type="ECO:0000313" key="5">
    <source>
        <dbReference type="EMBL" id="RGD66836.1"/>
    </source>
</evidence>
<dbReference type="InterPro" id="IPR037923">
    <property type="entry name" value="HTH-like"/>
</dbReference>
<proteinExistence type="predicted"/>
<protein>
    <submittedName>
        <fullName evidence="5">AraC family transcriptional regulator</fullName>
    </submittedName>
</protein>
<dbReference type="Pfam" id="PF12833">
    <property type="entry name" value="HTH_18"/>
    <property type="match status" value="1"/>
</dbReference>
<dbReference type="PANTHER" id="PTHR43280">
    <property type="entry name" value="ARAC-FAMILY TRANSCRIPTIONAL REGULATOR"/>
    <property type="match status" value="1"/>
</dbReference>
<dbReference type="InterPro" id="IPR020449">
    <property type="entry name" value="Tscrpt_reg_AraC-type_HTH"/>
</dbReference>
<dbReference type="InterPro" id="IPR018060">
    <property type="entry name" value="HTH_AraC"/>
</dbReference>
<dbReference type="Pfam" id="PF02311">
    <property type="entry name" value="AraC_binding"/>
    <property type="match status" value="1"/>
</dbReference>
<dbReference type="GO" id="GO:0043565">
    <property type="term" value="F:sequence-specific DNA binding"/>
    <property type="evidence" value="ECO:0007669"/>
    <property type="project" value="InterPro"/>
</dbReference>
<dbReference type="Gene3D" id="2.60.120.10">
    <property type="entry name" value="Jelly Rolls"/>
    <property type="match status" value="1"/>
</dbReference>
<dbReference type="Gene3D" id="1.10.10.60">
    <property type="entry name" value="Homeodomain-like"/>
    <property type="match status" value="2"/>
</dbReference>
<gene>
    <name evidence="5" type="ORF">DWX31_30645</name>
</gene>
<keyword evidence="3" id="KW-0804">Transcription</keyword>
<accession>A0A3E3DCV4</accession>
<dbReference type="PROSITE" id="PS00041">
    <property type="entry name" value="HTH_ARAC_FAMILY_1"/>
    <property type="match status" value="1"/>
</dbReference>
<name>A0A3E3DCV4_9FIRM</name>
<dbReference type="InterPro" id="IPR018062">
    <property type="entry name" value="HTH_AraC-typ_CS"/>
</dbReference>
<dbReference type="OrthoDB" id="625043at2"/>
<evidence type="ECO:0000313" key="6">
    <source>
        <dbReference type="Proteomes" id="UP000261023"/>
    </source>
</evidence>
<dbReference type="Proteomes" id="UP000261023">
    <property type="component" value="Unassembled WGS sequence"/>
</dbReference>
<feature type="domain" description="HTH araC/xylS-type" evidence="4">
    <location>
        <begin position="192"/>
        <end position="290"/>
    </location>
</feature>
<evidence type="ECO:0000256" key="3">
    <source>
        <dbReference type="ARBA" id="ARBA00023163"/>
    </source>
</evidence>
<keyword evidence="2" id="KW-0238">DNA-binding</keyword>
<dbReference type="InterPro" id="IPR009057">
    <property type="entry name" value="Homeodomain-like_sf"/>
</dbReference>
<dbReference type="GO" id="GO:0003700">
    <property type="term" value="F:DNA-binding transcription factor activity"/>
    <property type="evidence" value="ECO:0007669"/>
    <property type="project" value="InterPro"/>
</dbReference>
<dbReference type="InterPro" id="IPR014710">
    <property type="entry name" value="RmlC-like_jellyroll"/>
</dbReference>
<dbReference type="InterPro" id="IPR003313">
    <property type="entry name" value="AraC-bd"/>
</dbReference>
<dbReference type="SMART" id="SM00342">
    <property type="entry name" value="HTH_ARAC"/>
    <property type="match status" value="1"/>
</dbReference>
<dbReference type="AlphaFoldDB" id="A0A3E3DCV4"/>
<dbReference type="PRINTS" id="PR00032">
    <property type="entry name" value="HTHARAC"/>
</dbReference>
<dbReference type="SUPFAM" id="SSF51215">
    <property type="entry name" value="Regulatory protein AraC"/>
    <property type="match status" value="1"/>
</dbReference>
<reference evidence="5 6" key="1">
    <citation type="submission" date="2018-08" db="EMBL/GenBank/DDBJ databases">
        <title>A genome reference for cultivated species of the human gut microbiota.</title>
        <authorList>
            <person name="Zou Y."/>
            <person name="Xue W."/>
            <person name="Luo G."/>
        </authorList>
    </citation>
    <scope>NUCLEOTIDE SEQUENCE [LARGE SCALE GENOMIC DNA]</scope>
    <source>
        <strain evidence="5 6">AF19-13AC</strain>
    </source>
</reference>
<comment type="caution">
    <text evidence="5">The sequence shown here is derived from an EMBL/GenBank/DDBJ whole genome shotgun (WGS) entry which is preliminary data.</text>
</comment>
<dbReference type="CDD" id="cd06986">
    <property type="entry name" value="cupin_MmsR-like_N"/>
    <property type="match status" value="1"/>
</dbReference>
<evidence type="ECO:0000259" key="4">
    <source>
        <dbReference type="PROSITE" id="PS01124"/>
    </source>
</evidence>
<sequence>MDNFMGWKRDGFKGERMFVLPTESFRDYVEHPQVRRMYLTDVGFFPCAAHHYRERRDGIEEFIFIYCTEGSGTIEVAGSKYVLHENEAFCIPQFTGHRYYACEEDPWSILWVHFKGEDVQYFPLMEYRVVKLNSQNATNRMLFLFELLFRVLEANYTLGNFIYISQVLSLILAETYDREKHNSTQEQNRHVTNVIRYMYRHLNENLTLKMIVDEFELSRSYLNSIFQKYTRHAPLDFFIHLKMKKACAMLRTTDMYIYEVAQNLGYSDQYYFSRVFKNVVGMSPKEYKNSDYFHYKE</sequence>
<evidence type="ECO:0000256" key="1">
    <source>
        <dbReference type="ARBA" id="ARBA00023015"/>
    </source>
</evidence>
<dbReference type="EMBL" id="QTJW01000034">
    <property type="protein sequence ID" value="RGD66836.1"/>
    <property type="molecule type" value="Genomic_DNA"/>
</dbReference>
<dbReference type="PROSITE" id="PS01124">
    <property type="entry name" value="HTH_ARAC_FAMILY_2"/>
    <property type="match status" value="1"/>
</dbReference>
<keyword evidence="1" id="KW-0805">Transcription regulation</keyword>
<evidence type="ECO:0000256" key="2">
    <source>
        <dbReference type="ARBA" id="ARBA00023125"/>
    </source>
</evidence>
<dbReference type="PANTHER" id="PTHR43280:SF30">
    <property type="entry name" value="MMSAB OPERON REGULATORY PROTEIN"/>
    <property type="match status" value="1"/>
</dbReference>
<dbReference type="SUPFAM" id="SSF46689">
    <property type="entry name" value="Homeodomain-like"/>
    <property type="match status" value="2"/>
</dbReference>
<organism evidence="5 6">
    <name type="scientific">Hungatella hathewayi</name>
    <dbReference type="NCBI Taxonomy" id="154046"/>
    <lineage>
        <taxon>Bacteria</taxon>
        <taxon>Bacillati</taxon>
        <taxon>Bacillota</taxon>
        <taxon>Clostridia</taxon>
        <taxon>Lachnospirales</taxon>
        <taxon>Lachnospiraceae</taxon>
        <taxon>Hungatella</taxon>
    </lineage>
</organism>